<dbReference type="OrthoDB" id="3354538at2"/>
<feature type="region of interest" description="Disordered" evidence="1">
    <location>
        <begin position="333"/>
        <end position="387"/>
    </location>
</feature>
<reference evidence="4 5" key="1">
    <citation type="submission" date="2018-01" db="EMBL/GenBank/DDBJ databases">
        <title>Draft genome sequence of Salinispora sp. 13K206.</title>
        <authorList>
            <person name="Sahin N."/>
            <person name="Saygin H."/>
            <person name="Ay H."/>
        </authorList>
    </citation>
    <scope>NUCLEOTIDE SEQUENCE [LARGE SCALE GENOMIC DNA]</scope>
    <source>
        <strain evidence="4 5">13K206</strain>
    </source>
</reference>
<dbReference type="InterPro" id="IPR005182">
    <property type="entry name" value="YdbS-like_PH"/>
</dbReference>
<evidence type="ECO:0000313" key="5">
    <source>
        <dbReference type="Proteomes" id="UP000248749"/>
    </source>
</evidence>
<keyword evidence="2" id="KW-1133">Transmembrane helix</keyword>
<dbReference type="Pfam" id="PF03703">
    <property type="entry name" value="bPH_2"/>
    <property type="match status" value="1"/>
</dbReference>
<feature type="transmembrane region" description="Helical" evidence="2">
    <location>
        <begin position="124"/>
        <end position="142"/>
    </location>
</feature>
<protein>
    <recommendedName>
        <fullName evidence="3">YdbS-like PH domain-containing protein</fullName>
    </recommendedName>
</protein>
<gene>
    <name evidence="4" type="ORF">C1I99_16765</name>
</gene>
<dbReference type="PANTHER" id="PTHR37938">
    <property type="entry name" value="BLL0215 PROTEIN"/>
    <property type="match status" value="1"/>
</dbReference>
<keyword evidence="2" id="KW-0812">Transmembrane</keyword>
<accession>A0A2W2CE14</accession>
<proteinExistence type="predicted"/>
<evidence type="ECO:0000256" key="1">
    <source>
        <dbReference type="SAM" id="MobiDB-lite"/>
    </source>
</evidence>
<dbReference type="Proteomes" id="UP000248749">
    <property type="component" value="Unassembled WGS sequence"/>
</dbReference>
<keyword evidence="5" id="KW-1185">Reference proteome</keyword>
<dbReference type="EMBL" id="POUB01000109">
    <property type="protein sequence ID" value="PZF96762.1"/>
    <property type="molecule type" value="Genomic_DNA"/>
</dbReference>
<keyword evidence="2" id="KW-0472">Membrane</keyword>
<evidence type="ECO:0000259" key="3">
    <source>
        <dbReference type="Pfam" id="PF03703"/>
    </source>
</evidence>
<feature type="compositionally biased region" description="Basic residues" evidence="1">
    <location>
        <begin position="367"/>
        <end position="376"/>
    </location>
</feature>
<dbReference type="PANTHER" id="PTHR37938:SF1">
    <property type="entry name" value="BLL0215 PROTEIN"/>
    <property type="match status" value="1"/>
</dbReference>
<feature type="compositionally biased region" description="Low complexity" evidence="1">
    <location>
        <begin position="333"/>
        <end position="343"/>
    </location>
</feature>
<feature type="domain" description="YdbS-like PH" evidence="3">
    <location>
        <begin position="173"/>
        <end position="243"/>
    </location>
</feature>
<comment type="caution">
    <text evidence="4">The sequence shown here is derived from an EMBL/GenBank/DDBJ whole genome shotgun (WGS) entry which is preliminary data.</text>
</comment>
<organism evidence="4 5">
    <name type="scientific">Micromonospora deserti</name>
    <dbReference type="NCBI Taxonomy" id="2070366"/>
    <lineage>
        <taxon>Bacteria</taxon>
        <taxon>Bacillati</taxon>
        <taxon>Actinomycetota</taxon>
        <taxon>Actinomycetes</taxon>
        <taxon>Micromonosporales</taxon>
        <taxon>Micromonosporaceae</taxon>
        <taxon>Micromonospora</taxon>
    </lineage>
</organism>
<sequence>MTDLSPWLGRKLVAWSARLRYRDDPRAGVRAEELAAVINDRPGKLFKLGTALGFLSAALLARLRRLVGRDPAPGEEPVGEDLLGARRVLPLEDEPTPGVARYLFPTERYRGEWRRHWIHPAKSLGVISVYAVLGVWAAQVRIRPQYTGWVIAVVVAGAVLLAAYRVLAWYLGRFVITNKRLMSTEGVFFRRVGMIPLLRVTDLRYGQSPLGRVLNYGTFHLESASRRNVLRRVVDLPRPNELYLRLVEEMYEPDAVEARLGYTDDDLPAALDVEFAVDEQAGPPARMPGGHAKADPVDPAAVRREVILRVADLSAQLAALTEAIRRLDAAPPATVAAPAGTSPAEDRPATDAAARPEAPGVPTGGRRVARAVPRRPPRAEPLPETAE</sequence>
<name>A0A2W2CE14_9ACTN</name>
<evidence type="ECO:0000256" key="2">
    <source>
        <dbReference type="SAM" id="Phobius"/>
    </source>
</evidence>
<dbReference type="AlphaFoldDB" id="A0A2W2CE14"/>
<feature type="transmembrane region" description="Helical" evidence="2">
    <location>
        <begin position="148"/>
        <end position="172"/>
    </location>
</feature>
<evidence type="ECO:0000313" key="4">
    <source>
        <dbReference type="EMBL" id="PZF96762.1"/>
    </source>
</evidence>